<evidence type="ECO:0000256" key="3">
    <source>
        <dbReference type="ARBA" id="ARBA00022837"/>
    </source>
</evidence>
<gene>
    <name evidence="8" type="primary">cac</name>
    <name evidence="8" type="ORF">SNEC2469_LOCUS1969</name>
</gene>
<name>A0A812JRC0_9DINO</name>
<evidence type="ECO:0000256" key="6">
    <source>
        <dbReference type="SAM" id="Phobius"/>
    </source>
</evidence>
<dbReference type="SUPFAM" id="SSF81324">
    <property type="entry name" value="Voltage-gated potassium channels"/>
    <property type="match status" value="1"/>
</dbReference>
<dbReference type="InterPro" id="IPR011992">
    <property type="entry name" value="EF-hand-dom_pair"/>
</dbReference>
<keyword evidence="2 6" id="KW-0812">Transmembrane</keyword>
<dbReference type="EMBL" id="CAJNJA010006320">
    <property type="protein sequence ID" value="CAE7208757.1"/>
    <property type="molecule type" value="Genomic_DNA"/>
</dbReference>
<dbReference type="PROSITE" id="PS50222">
    <property type="entry name" value="EF_HAND_2"/>
    <property type="match status" value="1"/>
</dbReference>
<dbReference type="GO" id="GO:0001518">
    <property type="term" value="C:voltage-gated sodium channel complex"/>
    <property type="evidence" value="ECO:0007669"/>
    <property type="project" value="TreeGrafter"/>
</dbReference>
<evidence type="ECO:0000259" key="7">
    <source>
        <dbReference type="PROSITE" id="PS50222"/>
    </source>
</evidence>
<reference evidence="8" key="1">
    <citation type="submission" date="2021-02" db="EMBL/GenBank/DDBJ databases">
        <authorList>
            <person name="Dougan E. K."/>
            <person name="Rhodes N."/>
            <person name="Thang M."/>
            <person name="Chan C."/>
        </authorList>
    </citation>
    <scope>NUCLEOTIDE SEQUENCE</scope>
</reference>
<dbReference type="Gene3D" id="1.10.287.70">
    <property type="match status" value="1"/>
</dbReference>
<keyword evidence="3" id="KW-0106">Calcium</keyword>
<evidence type="ECO:0000256" key="5">
    <source>
        <dbReference type="ARBA" id="ARBA00023136"/>
    </source>
</evidence>
<feature type="transmembrane region" description="Helical" evidence="6">
    <location>
        <begin position="260"/>
        <end position="277"/>
    </location>
</feature>
<dbReference type="PANTHER" id="PTHR10037">
    <property type="entry name" value="VOLTAGE-GATED CATION CHANNEL CALCIUM AND SODIUM"/>
    <property type="match status" value="1"/>
</dbReference>
<dbReference type="Pfam" id="PF00520">
    <property type="entry name" value="Ion_trans"/>
    <property type="match status" value="1"/>
</dbReference>
<dbReference type="GO" id="GO:0005509">
    <property type="term" value="F:calcium ion binding"/>
    <property type="evidence" value="ECO:0007669"/>
    <property type="project" value="InterPro"/>
</dbReference>
<comment type="caution">
    <text evidence="8">The sequence shown here is derived from an EMBL/GenBank/DDBJ whole genome shotgun (WGS) entry which is preliminary data.</text>
</comment>
<protein>
    <submittedName>
        <fullName evidence="8">Cac protein</fullName>
    </submittedName>
</protein>
<dbReference type="OrthoDB" id="416585at2759"/>
<dbReference type="InterPro" id="IPR043203">
    <property type="entry name" value="VGCC_Ca_Na"/>
</dbReference>
<sequence>MGARQSFFRGALQAHMKKANVAGQSLAMQRRASSAGCEVDGAMGIKGLAQRIVGWPYFTHFIMLLILANVILLGIEVDVSSSLGVNDVPQSFGIINLVIVGVFVVEVTLKLLAMGCSTYWLGPDSAWNIFDFCIVAVSVSESLINFWAEAVSDDPSEMDGSNAQQLFASLLRLARALRGIRVVRLFRYVSALRTLVLSIVGTTASLFWTLVMLMILFYGFGIALTQLVVDHCRLQTIAAQEDPNAIPRCPDDLGMYWESVPESMLTLFMAISGGLSWDDAMRPIRKVSSLAFALVILYIVIAVFAVLNVVTGVFCNTAIESASADKEVATIKQARKRAAQVDQLKDIFKELDHSGSNNISLQDMEEAIDTKKLSHFLDSIGISTDDVWTFFMLLDRDENGLIDIEDAWGAEVRSAWACLERIGQNRY</sequence>
<dbReference type="Gene3D" id="1.10.238.10">
    <property type="entry name" value="EF-hand"/>
    <property type="match status" value="1"/>
</dbReference>
<feature type="transmembrane region" description="Helical" evidence="6">
    <location>
        <begin position="92"/>
        <end position="113"/>
    </location>
</feature>
<proteinExistence type="predicted"/>
<feature type="transmembrane region" description="Helical" evidence="6">
    <location>
        <begin position="195"/>
        <end position="220"/>
    </location>
</feature>
<evidence type="ECO:0000313" key="8">
    <source>
        <dbReference type="EMBL" id="CAE7208757.1"/>
    </source>
</evidence>
<feature type="transmembrane region" description="Helical" evidence="6">
    <location>
        <begin position="289"/>
        <end position="314"/>
    </location>
</feature>
<feature type="domain" description="EF-hand" evidence="7">
    <location>
        <begin position="339"/>
        <end position="374"/>
    </location>
</feature>
<evidence type="ECO:0000256" key="2">
    <source>
        <dbReference type="ARBA" id="ARBA00022692"/>
    </source>
</evidence>
<dbReference type="GO" id="GO:0005248">
    <property type="term" value="F:voltage-gated sodium channel activity"/>
    <property type="evidence" value="ECO:0007669"/>
    <property type="project" value="TreeGrafter"/>
</dbReference>
<evidence type="ECO:0000256" key="1">
    <source>
        <dbReference type="ARBA" id="ARBA00004141"/>
    </source>
</evidence>
<dbReference type="InterPro" id="IPR002048">
    <property type="entry name" value="EF_hand_dom"/>
</dbReference>
<evidence type="ECO:0000256" key="4">
    <source>
        <dbReference type="ARBA" id="ARBA00022989"/>
    </source>
</evidence>
<accession>A0A812JRC0</accession>
<dbReference type="SUPFAM" id="SSF47473">
    <property type="entry name" value="EF-hand"/>
    <property type="match status" value="1"/>
</dbReference>
<dbReference type="InterPro" id="IPR018247">
    <property type="entry name" value="EF_Hand_1_Ca_BS"/>
</dbReference>
<comment type="subcellular location">
    <subcellularLocation>
        <location evidence="1">Membrane</location>
        <topology evidence="1">Multi-pass membrane protein</topology>
    </subcellularLocation>
</comment>
<dbReference type="Proteomes" id="UP000601435">
    <property type="component" value="Unassembled WGS sequence"/>
</dbReference>
<feature type="transmembrane region" description="Helical" evidence="6">
    <location>
        <begin position="52"/>
        <end position="72"/>
    </location>
</feature>
<dbReference type="InterPro" id="IPR005821">
    <property type="entry name" value="Ion_trans_dom"/>
</dbReference>
<dbReference type="AlphaFoldDB" id="A0A812JRC0"/>
<keyword evidence="5 6" id="KW-0472">Membrane</keyword>
<keyword evidence="4 6" id="KW-1133">Transmembrane helix</keyword>
<dbReference type="PANTHER" id="PTHR10037:SF62">
    <property type="entry name" value="SODIUM CHANNEL PROTEIN 60E"/>
    <property type="match status" value="1"/>
</dbReference>
<dbReference type="InterPro" id="IPR027359">
    <property type="entry name" value="Volt_channel_dom_sf"/>
</dbReference>
<organism evidence="8 9">
    <name type="scientific">Symbiodinium necroappetens</name>
    <dbReference type="NCBI Taxonomy" id="1628268"/>
    <lineage>
        <taxon>Eukaryota</taxon>
        <taxon>Sar</taxon>
        <taxon>Alveolata</taxon>
        <taxon>Dinophyceae</taxon>
        <taxon>Suessiales</taxon>
        <taxon>Symbiodiniaceae</taxon>
        <taxon>Symbiodinium</taxon>
    </lineage>
</organism>
<keyword evidence="9" id="KW-1185">Reference proteome</keyword>
<dbReference type="Gene3D" id="1.20.120.350">
    <property type="entry name" value="Voltage-gated potassium channels. Chain C"/>
    <property type="match status" value="1"/>
</dbReference>
<evidence type="ECO:0000313" key="9">
    <source>
        <dbReference type="Proteomes" id="UP000601435"/>
    </source>
</evidence>
<dbReference type="PROSITE" id="PS00018">
    <property type="entry name" value="EF_HAND_1"/>
    <property type="match status" value="1"/>
</dbReference>